<dbReference type="SUPFAM" id="SSF81301">
    <property type="entry name" value="Nucleotidyltransferase"/>
    <property type="match status" value="1"/>
</dbReference>
<name>A0A0E3M7P1_CLOSL</name>
<dbReference type="Pfam" id="PF04439">
    <property type="entry name" value="Adenyl_transf"/>
    <property type="match status" value="1"/>
</dbReference>
<proteinExistence type="predicted"/>
<dbReference type="InterPro" id="IPR043519">
    <property type="entry name" value="NT_sf"/>
</dbReference>
<dbReference type="PIRSF" id="PIRSF000812">
    <property type="entry name" value="AAD"/>
    <property type="match status" value="1"/>
</dbReference>
<dbReference type="Gene3D" id="1.20.120.330">
    <property type="entry name" value="Nucleotidyltransferases domain 2"/>
    <property type="match status" value="1"/>
</dbReference>
<evidence type="ECO:0000313" key="1">
    <source>
        <dbReference type="EMBL" id="AKA69063.1"/>
    </source>
</evidence>
<sequence length="287" mass="34068">MRSEKEMMDLIIAVANNDVRIRAAYLEGSRANPNVPKDIFQDYDIVYVVTETRSFREDKAWIDRFGERLYMQYPEENIYYTSDVENCYGWLIQFTDGNRLDLHVKTLENVLNSLELYKTLVDKDNIMPQKQVLSDEEYWVKKPVPNQFYCTCNEFWWCLNNVAKGLWRNEIPYAMDMINFQIRPMLRRLLEWKIGIDNDFSVSAGKSAKYMDKYLPKGIYEQYLESYSKAQINAIWDAVFLMCDLFQKISLEVSEKLNFPYDLTEARNSKSYLERVKSLPSNATEIY</sequence>
<dbReference type="EMBL" id="CP009933">
    <property type="protein sequence ID" value="AKA69063.1"/>
    <property type="molecule type" value="Genomic_DNA"/>
</dbReference>
<dbReference type="Gene3D" id="3.30.460.10">
    <property type="entry name" value="Beta Polymerase, domain 2"/>
    <property type="match status" value="1"/>
</dbReference>
<accession>A0A0E3M7P1</accession>
<dbReference type="KEGG" id="csq:CSCA_1938"/>
<reference evidence="1 2" key="1">
    <citation type="journal article" date="2015" name="J. Biotechnol.">
        <title>Complete genome sequence of a malodorant-producing acetogen, Clostridium scatologenes ATCC 25775(T).</title>
        <authorList>
            <person name="Zhu Z."/>
            <person name="Guo T."/>
            <person name="Zheng H."/>
            <person name="Song T."/>
            <person name="Ouyang P."/>
            <person name="Xie J."/>
        </authorList>
    </citation>
    <scope>NUCLEOTIDE SEQUENCE [LARGE SCALE GENOMIC DNA]</scope>
    <source>
        <strain evidence="1 2">ATCC 25775</strain>
    </source>
</reference>
<keyword evidence="2" id="KW-1185">Reference proteome</keyword>
<dbReference type="SUPFAM" id="SSF81631">
    <property type="entry name" value="PAP/OAS1 substrate-binding domain"/>
    <property type="match status" value="1"/>
</dbReference>
<dbReference type="GO" id="GO:0016779">
    <property type="term" value="F:nucleotidyltransferase activity"/>
    <property type="evidence" value="ECO:0007669"/>
    <property type="project" value="UniProtKB-KW"/>
</dbReference>
<gene>
    <name evidence="1" type="ORF">CSCA_1938</name>
</gene>
<dbReference type="STRING" id="1548.CSCA_1938"/>
<organism evidence="1 2">
    <name type="scientific">Clostridium scatologenes</name>
    <dbReference type="NCBI Taxonomy" id="1548"/>
    <lineage>
        <taxon>Bacteria</taxon>
        <taxon>Bacillati</taxon>
        <taxon>Bacillota</taxon>
        <taxon>Clostridia</taxon>
        <taxon>Eubacteriales</taxon>
        <taxon>Clostridiaceae</taxon>
        <taxon>Clostridium</taxon>
    </lineage>
</organism>
<protein>
    <submittedName>
        <fullName evidence="1">Adenylyltransferase</fullName>
    </submittedName>
</protein>
<dbReference type="RefSeq" id="WP_011988845.1">
    <property type="nucleotide sequence ID" value="NZ_CP009933.1"/>
</dbReference>
<dbReference type="Proteomes" id="UP000033115">
    <property type="component" value="Chromosome"/>
</dbReference>
<dbReference type="InterPro" id="IPR007530">
    <property type="entry name" value="Aminoglycoside_adenylylTfrase"/>
</dbReference>
<evidence type="ECO:0000313" key="2">
    <source>
        <dbReference type="Proteomes" id="UP000033115"/>
    </source>
</evidence>
<dbReference type="AlphaFoldDB" id="A0A0E3M7P1"/>
<keyword evidence="1" id="KW-0808">Transferase</keyword>
<keyword evidence="1" id="KW-0548">Nucleotidyltransferase</keyword>
<dbReference type="HOGENOM" id="CLU_076578_1_0_9"/>